<keyword evidence="3" id="KW-0813">Transport</keyword>
<keyword evidence="7" id="KW-0653">Protein transport</keyword>
<dbReference type="GO" id="GO:0015628">
    <property type="term" value="P:protein secretion by the type II secretion system"/>
    <property type="evidence" value="ECO:0007669"/>
    <property type="project" value="InterPro"/>
</dbReference>
<keyword evidence="4" id="KW-1003">Cell membrane</keyword>
<evidence type="ECO:0000256" key="10">
    <source>
        <dbReference type="SAM" id="Phobius"/>
    </source>
</evidence>
<dbReference type="Gene3D" id="3.30.1360.100">
    <property type="entry name" value="General secretion pathway protein M, EpsM"/>
    <property type="match status" value="1"/>
</dbReference>
<sequence length="203" mass="22319">MKLKINLRKAGLHKINHFIKPKLPKLPPLPKLSPEQRAQLEPYLARWRALPAQQRRLALFGGGLLAVAIFYSLLWSPMQSELARLRESVPKERNKLAVMQAQAQEVAQLRVASKAMASRGGNILATLEQQATTRGLRANITRMEPDGANGAQVTLEAAHFNGLLTLLHELQTQNGIRVDSANFEAHATPGHVNARVTLRGPAG</sequence>
<comment type="subcellular location">
    <subcellularLocation>
        <location evidence="1">Cell inner membrane</location>
        <topology evidence="1">Single-pass membrane protein</topology>
    </subcellularLocation>
</comment>
<evidence type="ECO:0000256" key="8">
    <source>
        <dbReference type="ARBA" id="ARBA00022989"/>
    </source>
</evidence>
<keyword evidence="6 10" id="KW-0812">Transmembrane</keyword>
<dbReference type="GO" id="GO:0015627">
    <property type="term" value="C:type II protein secretion system complex"/>
    <property type="evidence" value="ECO:0007669"/>
    <property type="project" value="InterPro"/>
</dbReference>
<evidence type="ECO:0000256" key="5">
    <source>
        <dbReference type="ARBA" id="ARBA00022519"/>
    </source>
</evidence>
<comment type="caution">
    <text evidence="11">The sequence shown here is derived from an EMBL/GenBank/DDBJ whole genome shotgun (WGS) entry which is preliminary data.</text>
</comment>
<reference evidence="11 12" key="1">
    <citation type="journal article" date="2016" name="Nat. Commun.">
        <title>Thousands of microbial genomes shed light on interconnected biogeochemical processes in an aquifer system.</title>
        <authorList>
            <person name="Anantharaman K."/>
            <person name="Brown C.T."/>
            <person name="Hug L.A."/>
            <person name="Sharon I."/>
            <person name="Castelle C.J."/>
            <person name="Probst A.J."/>
            <person name="Thomas B.C."/>
            <person name="Singh A."/>
            <person name="Wilkins M.J."/>
            <person name="Karaoz U."/>
            <person name="Brodie E.L."/>
            <person name="Williams K.H."/>
            <person name="Hubbard S.S."/>
            <person name="Banfield J.F."/>
        </authorList>
    </citation>
    <scope>NUCLEOTIDE SEQUENCE [LARGE SCALE GENOMIC DNA]</scope>
</reference>
<evidence type="ECO:0008006" key="13">
    <source>
        <dbReference type="Google" id="ProtNLM"/>
    </source>
</evidence>
<evidence type="ECO:0000256" key="2">
    <source>
        <dbReference type="ARBA" id="ARBA00010637"/>
    </source>
</evidence>
<evidence type="ECO:0000313" key="11">
    <source>
        <dbReference type="EMBL" id="OGI42064.1"/>
    </source>
</evidence>
<dbReference type="GO" id="GO:0005886">
    <property type="term" value="C:plasma membrane"/>
    <property type="evidence" value="ECO:0007669"/>
    <property type="project" value="UniProtKB-SubCell"/>
</dbReference>
<proteinExistence type="inferred from homology"/>
<name>A0A1F6TAB8_9PROT</name>
<evidence type="ECO:0000256" key="6">
    <source>
        <dbReference type="ARBA" id="ARBA00022692"/>
    </source>
</evidence>
<keyword evidence="8 10" id="KW-1133">Transmembrane helix</keyword>
<evidence type="ECO:0000256" key="9">
    <source>
        <dbReference type="ARBA" id="ARBA00023136"/>
    </source>
</evidence>
<organism evidence="11 12">
    <name type="scientific">Candidatus Muproteobacteria bacterium RBG_16_64_11</name>
    <dbReference type="NCBI Taxonomy" id="1817758"/>
    <lineage>
        <taxon>Bacteria</taxon>
        <taxon>Pseudomonadati</taxon>
        <taxon>Pseudomonadota</taxon>
        <taxon>Candidatus Muproteobacteria</taxon>
    </lineage>
</organism>
<gene>
    <name evidence="11" type="ORF">A2150_00190</name>
</gene>
<protein>
    <recommendedName>
        <fullName evidence="13">Type II secretion system protein M</fullName>
    </recommendedName>
</protein>
<dbReference type="Proteomes" id="UP000177925">
    <property type="component" value="Unassembled WGS sequence"/>
</dbReference>
<feature type="transmembrane region" description="Helical" evidence="10">
    <location>
        <begin position="57"/>
        <end position="75"/>
    </location>
</feature>
<evidence type="ECO:0000256" key="1">
    <source>
        <dbReference type="ARBA" id="ARBA00004377"/>
    </source>
</evidence>
<dbReference type="InterPro" id="IPR007690">
    <property type="entry name" value="T2SS_GspM"/>
</dbReference>
<evidence type="ECO:0000256" key="3">
    <source>
        <dbReference type="ARBA" id="ARBA00022448"/>
    </source>
</evidence>
<accession>A0A1F6TAB8</accession>
<comment type="similarity">
    <text evidence="2">Belongs to the GSP M family.</text>
</comment>
<dbReference type="InterPro" id="IPR023229">
    <property type="entry name" value="T2SS_M_periplasmic_sf"/>
</dbReference>
<keyword evidence="9 10" id="KW-0472">Membrane</keyword>
<dbReference type="EMBL" id="MFSS01000101">
    <property type="protein sequence ID" value="OGI42064.1"/>
    <property type="molecule type" value="Genomic_DNA"/>
</dbReference>
<dbReference type="Pfam" id="PF04612">
    <property type="entry name" value="T2SSM"/>
    <property type="match status" value="1"/>
</dbReference>
<dbReference type="SUPFAM" id="SSF103054">
    <property type="entry name" value="General secretion pathway protein M, EpsM"/>
    <property type="match status" value="1"/>
</dbReference>
<dbReference type="STRING" id="1817758.A2150_00190"/>
<evidence type="ECO:0000256" key="7">
    <source>
        <dbReference type="ARBA" id="ARBA00022927"/>
    </source>
</evidence>
<evidence type="ECO:0000313" key="12">
    <source>
        <dbReference type="Proteomes" id="UP000177925"/>
    </source>
</evidence>
<keyword evidence="5" id="KW-0997">Cell inner membrane</keyword>
<dbReference type="AlphaFoldDB" id="A0A1F6TAB8"/>
<evidence type="ECO:0000256" key="4">
    <source>
        <dbReference type="ARBA" id="ARBA00022475"/>
    </source>
</evidence>